<reference evidence="2 3" key="1">
    <citation type="journal article" date="2015" name="Int. J. Syst. Evol. Microbiol.">
        <title>Sporolactobacillus shoreae sp. nov. and Sporolactobacillus spathodeae sp. nov., two spore-forming lactic acid bacteria isolated from tree barks in Thailand.</title>
        <authorList>
            <person name="Thamacharoensuk T."/>
            <person name="Kitahara M."/>
            <person name="Ohkuma M."/>
            <person name="Thongchul N."/>
            <person name="Tanasupawat S."/>
        </authorList>
    </citation>
    <scope>NUCLEOTIDE SEQUENCE [LARGE SCALE GENOMIC DNA]</scope>
    <source>
        <strain evidence="2 3">BK92</strain>
    </source>
</reference>
<keyword evidence="1" id="KW-1133">Transmembrane helix</keyword>
<dbReference type="PANTHER" id="PTHR40078:SF1">
    <property type="entry name" value="INTEGRAL MEMBRANE PROTEIN"/>
    <property type="match status" value="1"/>
</dbReference>
<keyword evidence="3" id="KW-1185">Reference proteome</keyword>
<dbReference type="Proteomes" id="UP000298347">
    <property type="component" value="Unassembled WGS sequence"/>
</dbReference>
<organism evidence="2 3">
    <name type="scientific">Sporolactobacillus shoreae</name>
    <dbReference type="NCBI Taxonomy" id="1465501"/>
    <lineage>
        <taxon>Bacteria</taxon>
        <taxon>Bacillati</taxon>
        <taxon>Bacillota</taxon>
        <taxon>Bacilli</taxon>
        <taxon>Bacillales</taxon>
        <taxon>Sporolactobacillaceae</taxon>
        <taxon>Sporolactobacillus</taxon>
    </lineage>
</organism>
<dbReference type="EMBL" id="SRJD01000017">
    <property type="protein sequence ID" value="TGA97016.1"/>
    <property type="molecule type" value="Genomic_DNA"/>
</dbReference>
<evidence type="ECO:0000313" key="2">
    <source>
        <dbReference type="EMBL" id="TGA97016.1"/>
    </source>
</evidence>
<feature type="transmembrane region" description="Helical" evidence="1">
    <location>
        <begin position="83"/>
        <end position="102"/>
    </location>
</feature>
<feature type="transmembrane region" description="Helical" evidence="1">
    <location>
        <begin position="170"/>
        <end position="198"/>
    </location>
</feature>
<keyword evidence="1" id="KW-0812">Transmembrane</keyword>
<feature type="transmembrane region" description="Helical" evidence="1">
    <location>
        <begin position="56"/>
        <end position="77"/>
    </location>
</feature>
<feature type="transmembrane region" description="Helical" evidence="1">
    <location>
        <begin position="114"/>
        <end position="137"/>
    </location>
</feature>
<evidence type="ECO:0000256" key="1">
    <source>
        <dbReference type="SAM" id="Phobius"/>
    </source>
</evidence>
<protein>
    <submittedName>
        <fullName evidence="2">Membrane protein</fullName>
    </submittedName>
</protein>
<name>A0A4Z0GLP5_9BACL</name>
<evidence type="ECO:0000313" key="3">
    <source>
        <dbReference type="Proteomes" id="UP000298347"/>
    </source>
</evidence>
<proteinExistence type="predicted"/>
<sequence>MAVHLSSNHHWRELFSKSIFSLIGVAILAIGATLCKQGHIGLDPFTALNIGLSNKLHMSLGIYQLLVNVLIIVLVFFLDRKKIGIGTVINMVFAGFMIEWFSRFYISVFHYHPSILTMMVNGILGLLLFTLGTSLYMSANLGVAPYDAIAPIASARLHIKYRFCRIAQDLAFMIGALIASGPIGLATIIIAFFAGPLITFYDKYVSSRLVSKVVEFSAHPSGRSIGHGFTGAGRYTYHLVKQCYEQTMEVQKKLSHYSDEQLQQKQEQARLTIKDAKAVIHHTTLQYGLLKEEEQRRENLEKKEEHHPE</sequence>
<keyword evidence="1" id="KW-0472">Membrane</keyword>
<accession>A0A4Z0GLP5</accession>
<dbReference type="Pfam" id="PF19700">
    <property type="entry name" value="DUF6198"/>
    <property type="match status" value="1"/>
</dbReference>
<feature type="transmembrane region" description="Helical" evidence="1">
    <location>
        <begin position="14"/>
        <end position="35"/>
    </location>
</feature>
<gene>
    <name evidence="2" type="ORF">E4665_13300</name>
</gene>
<dbReference type="AlphaFoldDB" id="A0A4Z0GLP5"/>
<dbReference type="RefSeq" id="WP_135349285.1">
    <property type="nucleotide sequence ID" value="NZ_SRJD01000017.1"/>
</dbReference>
<dbReference type="OrthoDB" id="9814474at2"/>
<dbReference type="InterPro" id="IPR038750">
    <property type="entry name" value="YczE/YyaS-like"/>
</dbReference>
<dbReference type="PANTHER" id="PTHR40078">
    <property type="entry name" value="INTEGRAL MEMBRANE PROTEIN-RELATED"/>
    <property type="match status" value="1"/>
</dbReference>
<comment type="caution">
    <text evidence="2">The sequence shown here is derived from an EMBL/GenBank/DDBJ whole genome shotgun (WGS) entry which is preliminary data.</text>
</comment>